<dbReference type="OrthoDB" id="1740265at2759"/>
<protein>
    <submittedName>
        <fullName evidence="1">Uncharacterized protein</fullName>
    </submittedName>
</protein>
<keyword evidence="2" id="KW-1185">Reference proteome</keyword>
<organism evidence="1 2">
    <name type="scientific">Allacma fusca</name>
    <dbReference type="NCBI Taxonomy" id="39272"/>
    <lineage>
        <taxon>Eukaryota</taxon>
        <taxon>Metazoa</taxon>
        <taxon>Ecdysozoa</taxon>
        <taxon>Arthropoda</taxon>
        <taxon>Hexapoda</taxon>
        <taxon>Collembola</taxon>
        <taxon>Symphypleona</taxon>
        <taxon>Sminthuridae</taxon>
        <taxon>Allacma</taxon>
    </lineage>
</organism>
<reference evidence="1" key="1">
    <citation type="submission" date="2021-06" db="EMBL/GenBank/DDBJ databases">
        <authorList>
            <person name="Hodson N. C."/>
            <person name="Mongue J. A."/>
            <person name="Jaron S. K."/>
        </authorList>
    </citation>
    <scope>NUCLEOTIDE SEQUENCE</scope>
</reference>
<dbReference type="AlphaFoldDB" id="A0A8J2KMC8"/>
<gene>
    <name evidence="1" type="ORF">AFUS01_LOCUS27755</name>
</gene>
<comment type="caution">
    <text evidence="1">The sequence shown here is derived from an EMBL/GenBank/DDBJ whole genome shotgun (WGS) entry which is preliminary data.</text>
</comment>
<feature type="non-terminal residue" evidence="1">
    <location>
        <position position="1"/>
    </location>
</feature>
<evidence type="ECO:0000313" key="2">
    <source>
        <dbReference type="Proteomes" id="UP000708208"/>
    </source>
</evidence>
<proteinExistence type="predicted"/>
<dbReference type="GO" id="GO:0005975">
    <property type="term" value="P:carbohydrate metabolic process"/>
    <property type="evidence" value="ECO:0007669"/>
    <property type="project" value="InterPro"/>
</dbReference>
<dbReference type="EMBL" id="CAJVCH010387531">
    <property type="protein sequence ID" value="CAG7817175.1"/>
    <property type="molecule type" value="Genomic_DNA"/>
</dbReference>
<sequence>MADVRQLLDIYSKSDGRVRCMMVEAGVPPEDVLERINSWYDVVPEGNWATFLIGNHDQKRAPTRWTE</sequence>
<name>A0A8J2KMC8_9HEXA</name>
<evidence type="ECO:0000313" key="1">
    <source>
        <dbReference type="EMBL" id="CAG7817175.1"/>
    </source>
</evidence>
<dbReference type="Proteomes" id="UP000708208">
    <property type="component" value="Unassembled WGS sequence"/>
</dbReference>
<accession>A0A8J2KMC8</accession>